<evidence type="ECO:0000313" key="3">
    <source>
        <dbReference type="Proteomes" id="UP000178227"/>
    </source>
</evidence>
<dbReference type="EMBL" id="MGKI01000011">
    <property type="protein sequence ID" value="OGN22506.1"/>
    <property type="molecule type" value="Genomic_DNA"/>
</dbReference>
<name>A0A1F8GCN2_9BACT</name>
<comment type="caution">
    <text evidence="2">The sequence shown here is derived from an EMBL/GenBank/DDBJ whole genome shotgun (WGS) entry which is preliminary data.</text>
</comment>
<keyword evidence="1" id="KW-0812">Transmembrane</keyword>
<proteinExistence type="predicted"/>
<dbReference type="Proteomes" id="UP000178227">
    <property type="component" value="Unassembled WGS sequence"/>
</dbReference>
<dbReference type="Gene3D" id="2.130.10.10">
    <property type="entry name" value="YVTN repeat-like/Quinoprotein amine dehydrogenase"/>
    <property type="match status" value="1"/>
</dbReference>
<dbReference type="AlphaFoldDB" id="A0A1F8GCN2"/>
<accession>A0A1F8GCN2</accession>
<protein>
    <recommendedName>
        <fullName evidence="4">PPM-type phosphatase domain-containing protein</fullName>
    </recommendedName>
</protein>
<organism evidence="2 3">
    <name type="scientific">Candidatus Yanofskybacteria bacterium RIFCSPLOWO2_01_FULL_42_49</name>
    <dbReference type="NCBI Taxonomy" id="1802694"/>
    <lineage>
        <taxon>Bacteria</taxon>
        <taxon>Candidatus Yanofskyibacteriota</taxon>
    </lineage>
</organism>
<gene>
    <name evidence="2" type="ORF">A2918_01965</name>
</gene>
<evidence type="ECO:0008006" key="4">
    <source>
        <dbReference type="Google" id="ProtNLM"/>
    </source>
</evidence>
<evidence type="ECO:0000313" key="2">
    <source>
        <dbReference type="EMBL" id="OGN22506.1"/>
    </source>
</evidence>
<dbReference type="SUPFAM" id="SSF101898">
    <property type="entry name" value="NHL repeat"/>
    <property type="match status" value="1"/>
</dbReference>
<keyword evidence="1" id="KW-1133">Transmembrane helix</keyword>
<dbReference type="InterPro" id="IPR015943">
    <property type="entry name" value="WD40/YVTN_repeat-like_dom_sf"/>
</dbReference>
<keyword evidence="1" id="KW-0472">Membrane</keyword>
<feature type="transmembrane region" description="Helical" evidence="1">
    <location>
        <begin position="354"/>
        <end position="375"/>
    </location>
</feature>
<sequence>MQRIFLKPTSQEIVTKGNPIDGHTDVFAYEYYDDEDKRGLGGLFIIGNVKQDAATTEDENTPNVAYVSNLVASLAKREYYSRPEISPRDAFSATLKKINDVVEEFFKNKSLKINIGIFAVAGEQILISKLGKFKIILGRPARSPGQTGTSGEPRVVDILNNIDLFNKEQVEEKEFSNIISGKIMPGDKLFAFYPNRSITAREKLIKASLLKFDDTQFVEKINSIKEAKPDFDCGALYLSLNNYKELAVKKPKPIVPEKGELPAVSLATNNLKEQEGVDKIKTPVPTLVPAQNADLAIPEEVPRIISSEFSLGKKNNPLLAPLKIIKNLYAGSGSYIGNLSGRRLSQNINFKRKFVILSLTAGFLVGGVVVVKKFIVVNPEQRQLNMVINQTRDNLKLAKTKISQNDFIGARQLLADSLSSIYGVGVTNDKTKKTTSDVYEVLDNIDKAIDVSPSLLEIMPEELSQKITVITTQKEKLATNEYNIISPIAFDIYESNLYVLTPDNIFKVADINQSGKKESSPWLKSGGTLSQASMISVDGNVFVMNNSGTLVTFYKGEKISETNTFIVSNNNDSLLTSKDSDKLYVVNKSLSRIYELNKESKSLIRTLKVGSSEPFVDAYLTGNSTIIITTKDGRIWEIK</sequence>
<reference evidence="2 3" key="1">
    <citation type="journal article" date="2016" name="Nat. Commun.">
        <title>Thousands of microbial genomes shed light on interconnected biogeochemical processes in an aquifer system.</title>
        <authorList>
            <person name="Anantharaman K."/>
            <person name="Brown C.T."/>
            <person name="Hug L.A."/>
            <person name="Sharon I."/>
            <person name="Castelle C.J."/>
            <person name="Probst A.J."/>
            <person name="Thomas B.C."/>
            <person name="Singh A."/>
            <person name="Wilkins M.J."/>
            <person name="Karaoz U."/>
            <person name="Brodie E.L."/>
            <person name="Williams K.H."/>
            <person name="Hubbard S.S."/>
            <person name="Banfield J.F."/>
        </authorList>
    </citation>
    <scope>NUCLEOTIDE SEQUENCE [LARGE SCALE GENOMIC DNA]</scope>
</reference>
<evidence type="ECO:0000256" key="1">
    <source>
        <dbReference type="SAM" id="Phobius"/>
    </source>
</evidence>